<reference evidence="7" key="1">
    <citation type="journal article" date="2017" name="Nature">
        <title>The genome of Chenopodium quinoa.</title>
        <authorList>
            <person name="Jarvis D.E."/>
            <person name="Ho Y.S."/>
            <person name="Lightfoot D.J."/>
            <person name="Schmoeckel S.M."/>
            <person name="Li B."/>
            <person name="Borm T.J.A."/>
            <person name="Ohyanagi H."/>
            <person name="Mineta K."/>
            <person name="Michell C.T."/>
            <person name="Saber N."/>
            <person name="Kharbatia N.M."/>
            <person name="Rupper R.R."/>
            <person name="Sharp A.R."/>
            <person name="Dally N."/>
            <person name="Boughton B.A."/>
            <person name="Woo Y.H."/>
            <person name="Gao G."/>
            <person name="Schijlen E.G.W.M."/>
            <person name="Guo X."/>
            <person name="Momin A.A."/>
            <person name="Negrao S."/>
            <person name="Al-Babili S."/>
            <person name="Gehring C."/>
            <person name="Roessner U."/>
            <person name="Jung C."/>
            <person name="Murphy K."/>
            <person name="Arold S.T."/>
            <person name="Gojobori T."/>
            <person name="van der Linden C.G."/>
            <person name="van Loo E.N."/>
            <person name="Jellen E.N."/>
            <person name="Maughan P.J."/>
            <person name="Tester M."/>
        </authorList>
    </citation>
    <scope>NUCLEOTIDE SEQUENCE [LARGE SCALE GENOMIC DNA]</scope>
    <source>
        <strain evidence="7">cv. PI 614886</strain>
    </source>
</reference>
<evidence type="ECO:0000256" key="4">
    <source>
        <dbReference type="ARBA" id="ARBA00022989"/>
    </source>
</evidence>
<evidence type="ECO:0000313" key="8">
    <source>
        <dbReference type="Proteomes" id="UP000596660"/>
    </source>
</evidence>
<keyword evidence="8" id="KW-1185">Reference proteome</keyword>
<keyword evidence="2" id="KW-0813">Transport</keyword>
<dbReference type="OMA" id="YLGHDGF"/>
<dbReference type="PANTHER" id="PTHR23511:SF34">
    <property type="entry name" value="SYNAPTIC VESICLE GLYCOPROTEIN 2"/>
    <property type="match status" value="1"/>
</dbReference>
<proteinExistence type="predicted"/>
<organism evidence="7 8">
    <name type="scientific">Chenopodium quinoa</name>
    <name type="common">Quinoa</name>
    <dbReference type="NCBI Taxonomy" id="63459"/>
    <lineage>
        <taxon>Eukaryota</taxon>
        <taxon>Viridiplantae</taxon>
        <taxon>Streptophyta</taxon>
        <taxon>Embryophyta</taxon>
        <taxon>Tracheophyta</taxon>
        <taxon>Spermatophyta</taxon>
        <taxon>Magnoliopsida</taxon>
        <taxon>eudicotyledons</taxon>
        <taxon>Gunneridae</taxon>
        <taxon>Pentapetalae</taxon>
        <taxon>Caryophyllales</taxon>
        <taxon>Chenopodiaceae</taxon>
        <taxon>Chenopodioideae</taxon>
        <taxon>Atripliceae</taxon>
        <taxon>Chenopodium</taxon>
    </lineage>
</organism>
<dbReference type="GO" id="GO:0016020">
    <property type="term" value="C:membrane"/>
    <property type="evidence" value="ECO:0007669"/>
    <property type="project" value="UniProtKB-SubCell"/>
</dbReference>
<feature type="transmembrane region" description="Helical" evidence="6">
    <location>
        <begin position="66"/>
        <end position="89"/>
    </location>
</feature>
<dbReference type="AlphaFoldDB" id="A0A803LS71"/>
<comment type="subcellular location">
    <subcellularLocation>
        <location evidence="1">Membrane</location>
        <topology evidence="1">Multi-pass membrane protein</topology>
    </subcellularLocation>
</comment>
<reference evidence="7" key="2">
    <citation type="submission" date="2021-03" db="UniProtKB">
        <authorList>
            <consortium name="EnsemblPlants"/>
        </authorList>
    </citation>
    <scope>IDENTIFICATION</scope>
</reference>
<protein>
    <submittedName>
        <fullName evidence="7">Uncharacterized protein</fullName>
    </submittedName>
</protein>
<accession>A0A803LS71</accession>
<sequence>MAKGKTLEMLDVLDVAKTQWYHFKVFTVVGIGFFTDAYGLFSFSVVSKILGRLYYTELNPKYPGNLPMNVSFAITSVALCGTLTGQLFFGWLGDKIGRKGVWSYLGHDGFLFLSFRIGGNCPLSAVIMSECANKKTRGTSSQLCLQCKGLGSLCGVVSLIVSAAFESKFNPPSFKENPIRSLTPECDYIWRIILMFAALPAG</sequence>
<evidence type="ECO:0000256" key="6">
    <source>
        <dbReference type="SAM" id="Phobius"/>
    </source>
</evidence>
<feature type="transmembrane region" description="Helical" evidence="6">
    <location>
        <begin position="21"/>
        <end position="46"/>
    </location>
</feature>
<evidence type="ECO:0000256" key="5">
    <source>
        <dbReference type="ARBA" id="ARBA00023136"/>
    </source>
</evidence>
<evidence type="ECO:0000256" key="2">
    <source>
        <dbReference type="ARBA" id="ARBA00022448"/>
    </source>
</evidence>
<dbReference type="Gene3D" id="1.20.1250.20">
    <property type="entry name" value="MFS general substrate transporter like domains"/>
    <property type="match status" value="1"/>
</dbReference>
<name>A0A803LS71_CHEQI</name>
<dbReference type="EnsemblPlants" id="AUR62018065-RA">
    <property type="protein sequence ID" value="AUR62018065-RA:cds"/>
    <property type="gene ID" value="AUR62018065"/>
</dbReference>
<dbReference type="SUPFAM" id="SSF103473">
    <property type="entry name" value="MFS general substrate transporter"/>
    <property type="match status" value="1"/>
</dbReference>
<keyword evidence="4 6" id="KW-1133">Transmembrane helix</keyword>
<evidence type="ECO:0000256" key="3">
    <source>
        <dbReference type="ARBA" id="ARBA00022692"/>
    </source>
</evidence>
<dbReference type="InterPro" id="IPR036259">
    <property type="entry name" value="MFS_trans_sf"/>
</dbReference>
<evidence type="ECO:0000313" key="7">
    <source>
        <dbReference type="EnsemblPlants" id="AUR62018065-RA:cds"/>
    </source>
</evidence>
<keyword evidence="3 6" id="KW-0812">Transmembrane</keyword>
<dbReference type="PANTHER" id="PTHR23511">
    <property type="entry name" value="SYNAPTIC VESICLE GLYCOPROTEIN 2"/>
    <property type="match status" value="1"/>
</dbReference>
<dbReference type="Proteomes" id="UP000596660">
    <property type="component" value="Unplaced"/>
</dbReference>
<evidence type="ECO:0000256" key="1">
    <source>
        <dbReference type="ARBA" id="ARBA00004141"/>
    </source>
</evidence>
<keyword evidence="5 6" id="KW-0472">Membrane</keyword>
<dbReference type="Gramene" id="AUR62018065-RA">
    <property type="protein sequence ID" value="AUR62018065-RA:cds"/>
    <property type="gene ID" value="AUR62018065"/>
</dbReference>